<proteinExistence type="predicted"/>
<feature type="compositionally biased region" description="Basic residues" evidence="1">
    <location>
        <begin position="1"/>
        <end position="13"/>
    </location>
</feature>
<feature type="region of interest" description="Disordered" evidence="1">
    <location>
        <begin position="194"/>
        <end position="219"/>
    </location>
</feature>
<dbReference type="AlphaFoldDB" id="A0A2N7WKA6"/>
<dbReference type="EMBL" id="PNYC01000038">
    <property type="protein sequence ID" value="PMS29860.1"/>
    <property type="molecule type" value="Genomic_DNA"/>
</dbReference>
<accession>A0A2N7WKA6</accession>
<organism evidence="3 4">
    <name type="scientific">Trinickia symbiotica</name>
    <dbReference type="NCBI Taxonomy" id="863227"/>
    <lineage>
        <taxon>Bacteria</taxon>
        <taxon>Pseudomonadati</taxon>
        <taxon>Pseudomonadota</taxon>
        <taxon>Betaproteobacteria</taxon>
        <taxon>Burkholderiales</taxon>
        <taxon>Burkholderiaceae</taxon>
        <taxon>Trinickia</taxon>
    </lineage>
</organism>
<dbReference type="InterPro" id="IPR018968">
    <property type="entry name" value="Phasin"/>
</dbReference>
<evidence type="ECO:0000313" key="4">
    <source>
        <dbReference type="Proteomes" id="UP000235777"/>
    </source>
</evidence>
<sequence>MRRSRKKKRRTRSFRNLPSRSAIRRPRRPDAQSLSNHFRGSTTMNSPAVEYVGSVEQATAGSIAGIAQRTLDGFRRLAHLNLETAQSALSEQREIAEEAVTSRSLDWLLLLPPAQVEAAMKKSLAYWRDASDIAIETIADSVGSSLCGFSEFARWTSSLLGDAVSRIPASESTSLVIADPDANLPLIADAEDADVRAGRRKRSVKPADEEGGDGSTMKQ</sequence>
<evidence type="ECO:0000256" key="1">
    <source>
        <dbReference type="SAM" id="MobiDB-lite"/>
    </source>
</evidence>
<keyword evidence="4" id="KW-1185">Reference proteome</keyword>
<name>A0A2N7WKA6_9BURK</name>
<gene>
    <name evidence="3" type="ORF">C0Z20_30600</name>
</gene>
<evidence type="ECO:0000313" key="3">
    <source>
        <dbReference type="EMBL" id="PMS29860.1"/>
    </source>
</evidence>
<evidence type="ECO:0000259" key="2">
    <source>
        <dbReference type="Pfam" id="PF09361"/>
    </source>
</evidence>
<reference evidence="3 4" key="1">
    <citation type="submission" date="2018-01" db="EMBL/GenBank/DDBJ databases">
        <title>Whole genome analyses suggest that Burkholderia sensu lato contains two further novel genera in the rhizoxinica-symbiotica group Mycetohabitans gen. nov., and Trinickia gen. nov.: implications for the evolution of diazotrophy and nodulation in the Burkholderiaceae.</title>
        <authorList>
            <person name="Estrada-de los Santos P."/>
            <person name="Palmer M."/>
            <person name="Chavez-Ramirez B."/>
            <person name="Beukes C."/>
            <person name="Steenkamp E.T."/>
            <person name="Hirsch A.M."/>
            <person name="Manyaka P."/>
            <person name="Maluk M."/>
            <person name="Lafos M."/>
            <person name="Crook M."/>
            <person name="Gross E."/>
            <person name="Simon M.F."/>
            <person name="Bueno dos Reis Junior F."/>
            <person name="Poole P.S."/>
            <person name="Venter S.N."/>
            <person name="James E.K."/>
        </authorList>
    </citation>
    <scope>NUCLEOTIDE SEQUENCE [LARGE SCALE GENOMIC DNA]</scope>
    <source>
        <strain evidence="3 4">JPY 581</strain>
    </source>
</reference>
<dbReference type="Proteomes" id="UP000235777">
    <property type="component" value="Unassembled WGS sequence"/>
</dbReference>
<comment type="caution">
    <text evidence="3">The sequence shown here is derived from an EMBL/GenBank/DDBJ whole genome shotgun (WGS) entry which is preliminary data.</text>
</comment>
<protein>
    <recommendedName>
        <fullName evidence="2">Phasin domain-containing protein</fullName>
    </recommendedName>
</protein>
<dbReference type="STRING" id="863227.GCA_000373005_03998"/>
<feature type="domain" description="Phasin" evidence="2">
    <location>
        <begin position="56"/>
        <end position="141"/>
    </location>
</feature>
<feature type="compositionally biased region" description="Polar residues" evidence="1">
    <location>
        <begin position="32"/>
        <end position="42"/>
    </location>
</feature>
<feature type="region of interest" description="Disordered" evidence="1">
    <location>
        <begin position="1"/>
        <end position="42"/>
    </location>
</feature>
<dbReference type="Pfam" id="PF09361">
    <property type="entry name" value="Phasin_2"/>
    <property type="match status" value="1"/>
</dbReference>